<keyword evidence="7" id="KW-1185">Reference proteome</keyword>
<dbReference type="EC" id="1.-.-.-" evidence="6"/>
<keyword evidence="1" id="KW-0285">Flavoprotein</keyword>
<dbReference type="PANTHER" id="PTHR42847:SF4">
    <property type="entry name" value="ALKANESULFONATE MONOOXYGENASE-RELATED"/>
    <property type="match status" value="1"/>
</dbReference>
<dbReference type="InterPro" id="IPR011251">
    <property type="entry name" value="Luciferase-like_dom"/>
</dbReference>
<name>A0ABV8LMA8_9ACTN</name>
<keyword evidence="4" id="KW-0503">Monooxygenase</keyword>
<sequence>MKISIGLPNPVPGVSGRLLVDWARRAEERGFAGLATIDRIAYPNHDSLTTLAAAAGATSHIGLMTNILLAPVYPAPLLAKVAASLDQLSGGRLTLGLAPGGRPDDYELTGVAWNRRGRVFDETLAYLRTAWQDGQSVPVPVHDRRVPILIGGTSDKAVERVIAWGDGWTAGGARPDQVKPFNQRVRTAWADAGRAGEPRLATLAYFSLGDDAEQESRDYLSHYYAFTGDFAKIIADGALRTPEAIRAAVTAFEDAGCTELYLDPTAARLDQVDRLADLLL</sequence>
<accession>A0ABV8LMA8</accession>
<dbReference type="EMBL" id="JBHSAY010000006">
    <property type="protein sequence ID" value="MFC4131465.1"/>
    <property type="molecule type" value="Genomic_DNA"/>
</dbReference>
<gene>
    <name evidence="6" type="ORF">ACFOZ4_12700</name>
</gene>
<evidence type="ECO:0000259" key="5">
    <source>
        <dbReference type="Pfam" id="PF00296"/>
    </source>
</evidence>
<feature type="domain" description="Luciferase-like" evidence="5">
    <location>
        <begin position="16"/>
        <end position="254"/>
    </location>
</feature>
<evidence type="ECO:0000256" key="3">
    <source>
        <dbReference type="ARBA" id="ARBA00023002"/>
    </source>
</evidence>
<reference evidence="7" key="1">
    <citation type="journal article" date="2019" name="Int. J. Syst. Evol. Microbiol.">
        <title>The Global Catalogue of Microorganisms (GCM) 10K type strain sequencing project: providing services to taxonomists for standard genome sequencing and annotation.</title>
        <authorList>
            <consortium name="The Broad Institute Genomics Platform"/>
            <consortium name="The Broad Institute Genome Sequencing Center for Infectious Disease"/>
            <person name="Wu L."/>
            <person name="Ma J."/>
        </authorList>
    </citation>
    <scope>NUCLEOTIDE SEQUENCE [LARGE SCALE GENOMIC DNA]</scope>
    <source>
        <strain evidence="7">CGMCC 4.7289</strain>
    </source>
</reference>
<keyword evidence="2" id="KW-0288">FMN</keyword>
<keyword evidence="3 6" id="KW-0560">Oxidoreductase</keyword>
<dbReference type="Pfam" id="PF00296">
    <property type="entry name" value="Bac_luciferase"/>
    <property type="match status" value="1"/>
</dbReference>
<evidence type="ECO:0000313" key="7">
    <source>
        <dbReference type="Proteomes" id="UP001595816"/>
    </source>
</evidence>
<dbReference type="SUPFAM" id="SSF51679">
    <property type="entry name" value="Bacterial luciferase-like"/>
    <property type="match status" value="1"/>
</dbReference>
<dbReference type="Gene3D" id="3.20.20.30">
    <property type="entry name" value="Luciferase-like domain"/>
    <property type="match status" value="1"/>
</dbReference>
<dbReference type="InterPro" id="IPR036661">
    <property type="entry name" value="Luciferase-like_sf"/>
</dbReference>
<organism evidence="6 7">
    <name type="scientific">Hamadaea flava</name>
    <dbReference type="NCBI Taxonomy" id="1742688"/>
    <lineage>
        <taxon>Bacteria</taxon>
        <taxon>Bacillati</taxon>
        <taxon>Actinomycetota</taxon>
        <taxon>Actinomycetes</taxon>
        <taxon>Micromonosporales</taxon>
        <taxon>Micromonosporaceae</taxon>
        <taxon>Hamadaea</taxon>
    </lineage>
</organism>
<proteinExistence type="predicted"/>
<dbReference type="InterPro" id="IPR050172">
    <property type="entry name" value="SsuD_RutA_monooxygenase"/>
</dbReference>
<evidence type="ECO:0000313" key="6">
    <source>
        <dbReference type="EMBL" id="MFC4131465.1"/>
    </source>
</evidence>
<comment type="caution">
    <text evidence="6">The sequence shown here is derived from an EMBL/GenBank/DDBJ whole genome shotgun (WGS) entry which is preliminary data.</text>
</comment>
<evidence type="ECO:0000256" key="4">
    <source>
        <dbReference type="ARBA" id="ARBA00023033"/>
    </source>
</evidence>
<dbReference type="Proteomes" id="UP001595816">
    <property type="component" value="Unassembled WGS sequence"/>
</dbReference>
<evidence type="ECO:0000256" key="1">
    <source>
        <dbReference type="ARBA" id="ARBA00022630"/>
    </source>
</evidence>
<dbReference type="GO" id="GO:0016491">
    <property type="term" value="F:oxidoreductase activity"/>
    <property type="evidence" value="ECO:0007669"/>
    <property type="project" value="UniProtKB-KW"/>
</dbReference>
<protein>
    <submittedName>
        <fullName evidence="6">LLM class flavin-dependent oxidoreductase</fullName>
        <ecNumber evidence="6">1.-.-.-</ecNumber>
    </submittedName>
</protein>
<dbReference type="RefSeq" id="WP_253755017.1">
    <property type="nucleotide sequence ID" value="NZ_JAMZDZ010000001.1"/>
</dbReference>
<dbReference type="PANTHER" id="PTHR42847">
    <property type="entry name" value="ALKANESULFONATE MONOOXYGENASE"/>
    <property type="match status" value="1"/>
</dbReference>
<evidence type="ECO:0000256" key="2">
    <source>
        <dbReference type="ARBA" id="ARBA00022643"/>
    </source>
</evidence>